<feature type="region of interest" description="Disordered" evidence="1">
    <location>
        <begin position="1"/>
        <end position="20"/>
    </location>
</feature>
<evidence type="ECO:0000256" key="1">
    <source>
        <dbReference type="SAM" id="MobiDB-lite"/>
    </source>
</evidence>
<feature type="compositionally biased region" description="Polar residues" evidence="1">
    <location>
        <begin position="8"/>
        <end position="20"/>
    </location>
</feature>
<dbReference type="Proteomes" id="UP000265618">
    <property type="component" value="Unassembled WGS sequence"/>
</dbReference>
<comment type="caution">
    <text evidence="2">The sequence shown here is derived from an EMBL/GenBank/DDBJ whole genome shotgun (WGS) entry which is preliminary data.</text>
</comment>
<name>A0A9K3DC07_9EUKA</name>
<gene>
    <name evidence="2" type="ORF">KIPB_017034</name>
</gene>
<accession>A0A9K3DC07</accession>
<feature type="non-terminal residue" evidence="2">
    <location>
        <position position="20"/>
    </location>
</feature>
<reference evidence="2 3" key="1">
    <citation type="journal article" date="2018" name="PLoS ONE">
        <title>The draft genome of Kipferlia bialata reveals reductive genome evolution in fornicate parasites.</title>
        <authorList>
            <person name="Tanifuji G."/>
            <person name="Takabayashi S."/>
            <person name="Kume K."/>
            <person name="Takagi M."/>
            <person name="Nakayama T."/>
            <person name="Kamikawa R."/>
            <person name="Inagaki Y."/>
            <person name="Hashimoto T."/>
        </authorList>
    </citation>
    <scope>NUCLEOTIDE SEQUENCE [LARGE SCALE GENOMIC DNA]</scope>
    <source>
        <strain evidence="2">NY0173</strain>
    </source>
</reference>
<sequence length="20" mass="2083">MPAPVHVSTGNTYPDTNPGQ</sequence>
<dbReference type="EMBL" id="BDIP01010989">
    <property type="protein sequence ID" value="GIQ92943.1"/>
    <property type="molecule type" value="Genomic_DNA"/>
</dbReference>
<organism evidence="2 3">
    <name type="scientific">Kipferlia bialata</name>
    <dbReference type="NCBI Taxonomy" id="797122"/>
    <lineage>
        <taxon>Eukaryota</taxon>
        <taxon>Metamonada</taxon>
        <taxon>Carpediemonas-like organisms</taxon>
        <taxon>Kipferlia</taxon>
    </lineage>
</organism>
<keyword evidence="3" id="KW-1185">Reference proteome</keyword>
<dbReference type="AlphaFoldDB" id="A0A9K3DC07"/>
<evidence type="ECO:0000313" key="2">
    <source>
        <dbReference type="EMBL" id="GIQ92943.1"/>
    </source>
</evidence>
<evidence type="ECO:0000313" key="3">
    <source>
        <dbReference type="Proteomes" id="UP000265618"/>
    </source>
</evidence>
<proteinExistence type="predicted"/>
<protein>
    <submittedName>
        <fullName evidence="2">Uncharacterized protein</fullName>
    </submittedName>
</protein>